<comment type="similarity">
    <text evidence="5">Belongs to the SAT4 family.</text>
</comment>
<organism evidence="8 9">
    <name type="scientific">Didymella pomorum</name>
    <dbReference type="NCBI Taxonomy" id="749634"/>
    <lineage>
        <taxon>Eukaryota</taxon>
        <taxon>Fungi</taxon>
        <taxon>Dikarya</taxon>
        <taxon>Ascomycota</taxon>
        <taxon>Pezizomycotina</taxon>
        <taxon>Dothideomycetes</taxon>
        <taxon>Pleosporomycetidae</taxon>
        <taxon>Pleosporales</taxon>
        <taxon>Pleosporineae</taxon>
        <taxon>Didymellaceae</taxon>
        <taxon>Didymella</taxon>
    </lineage>
</organism>
<dbReference type="InterPro" id="IPR052337">
    <property type="entry name" value="SAT4-like"/>
</dbReference>
<feature type="domain" description="Rhodopsin" evidence="7">
    <location>
        <begin position="54"/>
        <end position="174"/>
    </location>
</feature>
<keyword evidence="9" id="KW-1185">Reference proteome</keyword>
<evidence type="ECO:0000256" key="6">
    <source>
        <dbReference type="SAM" id="Phobius"/>
    </source>
</evidence>
<proteinExistence type="inferred from homology"/>
<sequence>MVEFKRAEVRATTIAVTCLACVVVILRFVARYMTVRTKLAIDDWLIVVAIIVLIDEYIYLFNLTMIKLSILFMYKRLFPTRTIRVAAQVLGGIAITWALVYTIVASLQCIPLQKMWHPEVEGTCISLFGLYLGNAIPNVLTDMAILVLPVTQVWRLQVRPWQRIVLIGMFLLGSL</sequence>
<reference evidence="8" key="1">
    <citation type="submission" date="2022-10" db="EMBL/GenBank/DDBJ databases">
        <title>Tapping the CABI collections for fungal endophytes: first genome assemblies for Collariella, Neodidymelliopsis, Ascochyta clinopodiicola, Didymella pomorum, Didymosphaeria variabile, Neocosmospora piperis and Neocucurbitaria cava.</title>
        <authorList>
            <person name="Hill R."/>
        </authorList>
    </citation>
    <scope>NUCLEOTIDE SEQUENCE</scope>
    <source>
        <strain evidence="8">IMI 355091</strain>
    </source>
</reference>
<feature type="transmembrane region" description="Helical" evidence="6">
    <location>
        <begin position="44"/>
        <end position="64"/>
    </location>
</feature>
<protein>
    <recommendedName>
        <fullName evidence="7">Rhodopsin domain-containing protein</fullName>
    </recommendedName>
</protein>
<evidence type="ECO:0000256" key="3">
    <source>
        <dbReference type="ARBA" id="ARBA00022989"/>
    </source>
</evidence>
<evidence type="ECO:0000256" key="4">
    <source>
        <dbReference type="ARBA" id="ARBA00023136"/>
    </source>
</evidence>
<dbReference type="PANTHER" id="PTHR33048:SF47">
    <property type="entry name" value="INTEGRAL MEMBRANE PROTEIN-RELATED"/>
    <property type="match status" value="1"/>
</dbReference>
<dbReference type="AlphaFoldDB" id="A0A9W9D5M8"/>
<keyword evidence="4 6" id="KW-0472">Membrane</keyword>
<dbReference type="OrthoDB" id="3770234at2759"/>
<evidence type="ECO:0000256" key="2">
    <source>
        <dbReference type="ARBA" id="ARBA00022692"/>
    </source>
</evidence>
<keyword evidence="3 6" id="KW-1133">Transmembrane helix</keyword>
<dbReference type="Pfam" id="PF20684">
    <property type="entry name" value="Fung_rhodopsin"/>
    <property type="match status" value="1"/>
</dbReference>
<dbReference type="GO" id="GO:0016020">
    <property type="term" value="C:membrane"/>
    <property type="evidence" value="ECO:0007669"/>
    <property type="project" value="UniProtKB-SubCell"/>
</dbReference>
<dbReference type="Proteomes" id="UP001140510">
    <property type="component" value="Unassembled WGS sequence"/>
</dbReference>
<evidence type="ECO:0000256" key="5">
    <source>
        <dbReference type="ARBA" id="ARBA00038359"/>
    </source>
</evidence>
<dbReference type="PANTHER" id="PTHR33048">
    <property type="entry name" value="PTH11-LIKE INTEGRAL MEMBRANE PROTEIN (AFU_ORTHOLOGUE AFUA_5G11245)"/>
    <property type="match status" value="1"/>
</dbReference>
<name>A0A9W9D5M8_9PLEO</name>
<accession>A0A9W9D5M8</accession>
<gene>
    <name evidence="8" type="ORF">N0V91_006598</name>
</gene>
<evidence type="ECO:0000313" key="9">
    <source>
        <dbReference type="Proteomes" id="UP001140510"/>
    </source>
</evidence>
<feature type="transmembrane region" description="Helical" evidence="6">
    <location>
        <begin position="12"/>
        <end position="32"/>
    </location>
</feature>
<keyword evidence="2 6" id="KW-0812">Transmembrane</keyword>
<comment type="caution">
    <text evidence="8">The sequence shown here is derived from an EMBL/GenBank/DDBJ whole genome shotgun (WGS) entry which is preliminary data.</text>
</comment>
<dbReference type="EMBL" id="JAPEVA010000052">
    <property type="protein sequence ID" value="KAJ4403367.1"/>
    <property type="molecule type" value="Genomic_DNA"/>
</dbReference>
<feature type="transmembrane region" description="Helical" evidence="6">
    <location>
        <begin position="85"/>
        <end position="104"/>
    </location>
</feature>
<evidence type="ECO:0000259" key="7">
    <source>
        <dbReference type="Pfam" id="PF20684"/>
    </source>
</evidence>
<comment type="subcellular location">
    <subcellularLocation>
        <location evidence="1">Membrane</location>
        <topology evidence="1">Multi-pass membrane protein</topology>
    </subcellularLocation>
</comment>
<dbReference type="InterPro" id="IPR049326">
    <property type="entry name" value="Rhodopsin_dom_fungi"/>
</dbReference>
<evidence type="ECO:0000256" key="1">
    <source>
        <dbReference type="ARBA" id="ARBA00004141"/>
    </source>
</evidence>
<evidence type="ECO:0000313" key="8">
    <source>
        <dbReference type="EMBL" id="KAJ4403367.1"/>
    </source>
</evidence>